<dbReference type="InterPro" id="IPR004014">
    <property type="entry name" value="ATPase_P-typ_cation-transptr_N"/>
</dbReference>
<organism evidence="10 11">
    <name type="scientific">Pseudorhizobium halotolerans</name>
    <dbReference type="NCBI Taxonomy" id="1233081"/>
    <lineage>
        <taxon>Bacteria</taxon>
        <taxon>Pseudomonadati</taxon>
        <taxon>Pseudomonadota</taxon>
        <taxon>Alphaproteobacteria</taxon>
        <taxon>Hyphomicrobiales</taxon>
        <taxon>Rhizobiaceae</taxon>
        <taxon>Rhizobium/Agrobacterium group</taxon>
        <taxon>Pseudorhizobium</taxon>
    </lineage>
</organism>
<dbReference type="PRINTS" id="PR00119">
    <property type="entry name" value="CATATPASE"/>
</dbReference>
<dbReference type="Pfam" id="PF00689">
    <property type="entry name" value="Cation_ATPase_C"/>
    <property type="match status" value="1"/>
</dbReference>
<feature type="transmembrane region" description="Helical" evidence="8">
    <location>
        <begin position="739"/>
        <end position="765"/>
    </location>
</feature>
<name>A0ABN7JVK4_9HYPH</name>
<dbReference type="Pfam" id="PF13246">
    <property type="entry name" value="Cation_ATPase"/>
    <property type="match status" value="1"/>
</dbReference>
<keyword evidence="11" id="KW-1185">Reference proteome</keyword>
<dbReference type="Gene3D" id="2.70.150.10">
    <property type="entry name" value="Calcium-transporting ATPase, cytoplasmic transduction domain A"/>
    <property type="match status" value="1"/>
</dbReference>
<dbReference type="RefSeq" id="WP_142588715.1">
    <property type="nucleotide sequence ID" value="NZ_CABFWE030000008.1"/>
</dbReference>
<dbReference type="Gene3D" id="3.40.1110.10">
    <property type="entry name" value="Calcium-transporting ATPase, cytoplasmic domain N"/>
    <property type="match status" value="1"/>
</dbReference>
<keyword evidence="5" id="KW-1278">Translocase</keyword>
<dbReference type="SUPFAM" id="SSF81653">
    <property type="entry name" value="Calcium ATPase, transduction domain A"/>
    <property type="match status" value="1"/>
</dbReference>
<dbReference type="InterPro" id="IPR023298">
    <property type="entry name" value="ATPase_P-typ_TM_dom_sf"/>
</dbReference>
<dbReference type="Gene3D" id="1.20.1110.10">
    <property type="entry name" value="Calcium-transporting ATPase, transmembrane domain"/>
    <property type="match status" value="1"/>
</dbReference>
<evidence type="ECO:0000256" key="2">
    <source>
        <dbReference type="ARBA" id="ARBA00022692"/>
    </source>
</evidence>
<dbReference type="SUPFAM" id="SSF81660">
    <property type="entry name" value="Metal cation-transporting ATPase, ATP-binding domain N"/>
    <property type="match status" value="1"/>
</dbReference>
<dbReference type="Pfam" id="PF00122">
    <property type="entry name" value="E1-E2_ATPase"/>
    <property type="match status" value="1"/>
</dbReference>
<evidence type="ECO:0000313" key="11">
    <source>
        <dbReference type="Proteomes" id="UP000601041"/>
    </source>
</evidence>
<dbReference type="NCBIfam" id="TIGR01494">
    <property type="entry name" value="ATPase_P-type"/>
    <property type="match status" value="3"/>
</dbReference>
<feature type="transmembrane region" description="Helical" evidence="8">
    <location>
        <begin position="63"/>
        <end position="81"/>
    </location>
</feature>
<dbReference type="SFLD" id="SFLDG00002">
    <property type="entry name" value="C1.7:_P-type_atpase_like"/>
    <property type="match status" value="1"/>
</dbReference>
<feature type="domain" description="Cation-transporting P-type ATPase N-terminal" evidence="9">
    <location>
        <begin position="10"/>
        <end position="83"/>
    </location>
</feature>
<feature type="transmembrane region" description="Helical" evidence="8">
    <location>
        <begin position="700"/>
        <end position="718"/>
    </location>
</feature>
<evidence type="ECO:0000259" key="9">
    <source>
        <dbReference type="SMART" id="SM00831"/>
    </source>
</evidence>
<dbReference type="SFLD" id="SFLDS00003">
    <property type="entry name" value="Haloacid_Dehalogenase"/>
    <property type="match status" value="1"/>
</dbReference>
<dbReference type="InterPro" id="IPR008250">
    <property type="entry name" value="ATPase_P-typ_transduc_dom_A_sf"/>
</dbReference>
<feature type="transmembrane region" description="Helical" evidence="8">
    <location>
        <begin position="805"/>
        <end position="829"/>
    </location>
</feature>
<gene>
    <name evidence="10" type="ORF">RHAB21_03568</name>
</gene>
<dbReference type="Pfam" id="PF00690">
    <property type="entry name" value="Cation_ATPase_N"/>
    <property type="match status" value="1"/>
</dbReference>
<dbReference type="SUPFAM" id="SSF81665">
    <property type="entry name" value="Calcium ATPase, transmembrane domain M"/>
    <property type="match status" value="1"/>
</dbReference>
<evidence type="ECO:0000256" key="5">
    <source>
        <dbReference type="ARBA" id="ARBA00022967"/>
    </source>
</evidence>
<feature type="transmembrane region" description="Helical" evidence="8">
    <location>
        <begin position="87"/>
        <end position="103"/>
    </location>
</feature>
<comment type="caution">
    <text evidence="10">The sequence shown here is derived from an EMBL/GenBank/DDBJ whole genome shotgun (WGS) entry which is preliminary data.</text>
</comment>
<dbReference type="CDD" id="cd02080">
    <property type="entry name" value="P-type_ATPase_cation"/>
    <property type="match status" value="1"/>
</dbReference>
<dbReference type="InterPro" id="IPR001757">
    <property type="entry name" value="P_typ_ATPase"/>
</dbReference>
<accession>A0ABN7JVK4</accession>
<evidence type="ECO:0000256" key="4">
    <source>
        <dbReference type="ARBA" id="ARBA00022840"/>
    </source>
</evidence>
<protein>
    <submittedName>
        <fullName evidence="10">Carbonate dehydratase</fullName>
    </submittedName>
</protein>
<dbReference type="InterPro" id="IPR059000">
    <property type="entry name" value="ATPase_P-type_domA"/>
</dbReference>
<keyword evidence="7 8" id="KW-0472">Membrane</keyword>
<dbReference type="PANTHER" id="PTHR42861">
    <property type="entry name" value="CALCIUM-TRANSPORTING ATPASE"/>
    <property type="match status" value="1"/>
</dbReference>
<proteinExistence type="predicted"/>
<dbReference type="InterPro" id="IPR023299">
    <property type="entry name" value="ATPase_P-typ_cyto_dom_N"/>
</dbReference>
<dbReference type="PROSITE" id="PS00154">
    <property type="entry name" value="ATPASE_E1_E2"/>
    <property type="match status" value="1"/>
</dbReference>
<dbReference type="SFLD" id="SFLDF00027">
    <property type="entry name" value="p-type_atpase"/>
    <property type="match status" value="1"/>
</dbReference>
<dbReference type="InterPro" id="IPR044492">
    <property type="entry name" value="P_typ_ATPase_HD_dom"/>
</dbReference>
<dbReference type="InterPro" id="IPR023214">
    <property type="entry name" value="HAD_sf"/>
</dbReference>
<evidence type="ECO:0000256" key="3">
    <source>
        <dbReference type="ARBA" id="ARBA00022741"/>
    </source>
</evidence>
<feature type="transmembrane region" description="Helical" evidence="8">
    <location>
        <begin position="280"/>
        <end position="309"/>
    </location>
</feature>
<sequence length="884" mass="93793">MPIEQSTLSNAHARTAEECLAALDAGPGGLAAAEAERRLAVFGPNRLPAAEGRSALRRFLGQFHNVLIYVLLGAAVVTAALQHWIDTGVILAVVLANAVIGFIQEGKAEQAMTAIRNMLAPHAAVLRDGRRVTVDGADLVPGDVVLLEAGDKVPADMRLLEARGLAAQEAVLTGESVPVDKAVGPVADDAALGDRRSMLWSGTLVTKGTARGVIVSTGRATEIGRIGGLLSDVQEITTPLVQQMDHFARWLTFLILVVAGLLLVYGYYVGHHAFSEMFMVVVGIAVAAIPEGLPAVMTITLAIGVQAMARRNAIVRRLPAIEAIGSVSVICTDKTGTLTRNEMVVAAVETPDGAFEVSGEGYAPEGEVTPTGDLQRLAAAAAHCNDAALTFRDDQWTVEGDPMEGALLAFAGKVHHPRDARRIDAIPFDSRHRYMAVLSESADGRITHVKGAPERVLRMCAGLDYEYWHERADAMALRGLRVLALAERREEADEIDEASLSGSLSFLGLVGLIDPPRQESIAAVAECRAAGIRVKMITGDHAGTAMAIARQIGLENSGRVLTGADIDRLDDAQLALEVLSVDIFARTSPEHKLRLVTALQAHGLSVAMTGDGVNDAPALKRADAGIAMGLKGSEAAKEAGDLVLADDNFATIAAAVREGRTVYDNLRKVITWTLPTNAGEAATVILALLAGFALPVTAVQILWVNLITAVTLGLALAFEPTEAGTMKRPPRPRDTPIMSGFLVWQVALVAVLFLAAVLGVFTYALDRGYPLPLAQTMAMNMLVVLEIFHLFFIRNMHGTSLTWSAVRGTPVVWLVVVIVVVAQFAVTYLPPLQAILGTQSIPMADGFLIVAVGAVSFTITEIEKQIRLGLMKRSSGKQTATDGV</sequence>
<evidence type="ECO:0000256" key="6">
    <source>
        <dbReference type="ARBA" id="ARBA00022989"/>
    </source>
</evidence>
<dbReference type="SUPFAM" id="SSF56784">
    <property type="entry name" value="HAD-like"/>
    <property type="match status" value="1"/>
</dbReference>
<evidence type="ECO:0000256" key="7">
    <source>
        <dbReference type="ARBA" id="ARBA00023136"/>
    </source>
</evidence>
<dbReference type="InterPro" id="IPR018303">
    <property type="entry name" value="ATPase_P-typ_P_site"/>
</dbReference>
<dbReference type="Proteomes" id="UP000601041">
    <property type="component" value="Unassembled WGS sequence"/>
</dbReference>
<evidence type="ECO:0000256" key="1">
    <source>
        <dbReference type="ARBA" id="ARBA00004141"/>
    </source>
</evidence>
<dbReference type="PRINTS" id="PR00120">
    <property type="entry name" value="HATPASE"/>
</dbReference>
<evidence type="ECO:0000256" key="8">
    <source>
        <dbReference type="SAM" id="Phobius"/>
    </source>
</evidence>
<feature type="transmembrane region" description="Helical" evidence="8">
    <location>
        <begin position="669"/>
        <end position="694"/>
    </location>
</feature>
<reference evidence="10 11" key="1">
    <citation type="submission" date="2020-11" db="EMBL/GenBank/DDBJ databases">
        <authorList>
            <person name="Lassalle F."/>
        </authorList>
    </citation>
    <scope>NUCLEOTIDE SEQUENCE [LARGE SCALE GENOMIC DNA]</scope>
    <source>
        <strain evidence="10 11">AB21</strain>
    </source>
</reference>
<dbReference type="Gene3D" id="3.40.50.1000">
    <property type="entry name" value="HAD superfamily/HAD-like"/>
    <property type="match status" value="1"/>
</dbReference>
<keyword evidence="6 8" id="KW-1133">Transmembrane helix</keyword>
<dbReference type="EMBL" id="CABFWE030000008">
    <property type="protein sequence ID" value="CAD7045583.1"/>
    <property type="molecule type" value="Genomic_DNA"/>
</dbReference>
<dbReference type="SMART" id="SM00831">
    <property type="entry name" value="Cation_ATPase_N"/>
    <property type="match status" value="1"/>
</dbReference>
<evidence type="ECO:0000313" key="10">
    <source>
        <dbReference type="EMBL" id="CAD7045583.1"/>
    </source>
</evidence>
<feature type="transmembrane region" description="Helical" evidence="8">
    <location>
        <begin position="771"/>
        <end position="793"/>
    </location>
</feature>
<feature type="transmembrane region" description="Helical" evidence="8">
    <location>
        <begin position="250"/>
        <end position="268"/>
    </location>
</feature>
<dbReference type="InterPro" id="IPR036412">
    <property type="entry name" value="HAD-like_sf"/>
</dbReference>
<dbReference type="InterPro" id="IPR006068">
    <property type="entry name" value="ATPase_P-typ_cation-transptr_C"/>
</dbReference>
<comment type="subcellular location">
    <subcellularLocation>
        <location evidence="1">Membrane</location>
        <topology evidence="1">Multi-pass membrane protein</topology>
    </subcellularLocation>
</comment>
<keyword evidence="2 8" id="KW-0812">Transmembrane</keyword>
<feature type="transmembrane region" description="Helical" evidence="8">
    <location>
        <begin position="841"/>
        <end position="862"/>
    </location>
</feature>
<keyword evidence="3" id="KW-0547">Nucleotide-binding</keyword>
<keyword evidence="4" id="KW-0067">ATP-binding</keyword>